<reference evidence="2" key="2">
    <citation type="submission" date="2023-06" db="EMBL/GenBank/DDBJ databases">
        <authorList>
            <consortium name="Lawrence Berkeley National Laboratory"/>
            <person name="Haridas S."/>
            <person name="Hensen N."/>
            <person name="Bonometti L."/>
            <person name="Westerberg I."/>
            <person name="Brannstrom I.O."/>
            <person name="Guillou S."/>
            <person name="Cros-Aarteil S."/>
            <person name="Calhoun S."/>
            <person name="Kuo A."/>
            <person name="Mondo S."/>
            <person name="Pangilinan J."/>
            <person name="Riley R."/>
            <person name="Labutti K."/>
            <person name="Andreopoulos B."/>
            <person name="Lipzen A."/>
            <person name="Chen C."/>
            <person name="Yanf M."/>
            <person name="Daum C."/>
            <person name="Ng V."/>
            <person name="Clum A."/>
            <person name="Steindorff A."/>
            <person name="Ohm R."/>
            <person name="Martin F."/>
            <person name="Silar P."/>
            <person name="Natvig D."/>
            <person name="Lalanne C."/>
            <person name="Gautier V."/>
            <person name="Ament-Velasquez S.L."/>
            <person name="Kruys A."/>
            <person name="Hutchinson M.I."/>
            <person name="Powell A.J."/>
            <person name="Barry K."/>
            <person name="Miller A.N."/>
            <person name="Grigoriev I.V."/>
            <person name="Debuchy R."/>
            <person name="Gladieux P."/>
            <person name="Thoren M.H."/>
            <person name="Johannesson H."/>
        </authorList>
    </citation>
    <scope>NUCLEOTIDE SEQUENCE</scope>
    <source>
        <strain evidence="2">CBS 958.72</strain>
    </source>
</reference>
<accession>A0AAE0K3C5</accession>
<evidence type="ECO:0000256" key="1">
    <source>
        <dbReference type="SAM" id="MobiDB-lite"/>
    </source>
</evidence>
<keyword evidence="3" id="KW-1185">Reference proteome</keyword>
<dbReference type="Pfam" id="PF20174">
    <property type="entry name" value="DUF6540"/>
    <property type="match status" value="1"/>
</dbReference>
<evidence type="ECO:0000313" key="2">
    <source>
        <dbReference type="EMBL" id="KAK3369363.1"/>
    </source>
</evidence>
<organism evidence="2 3">
    <name type="scientific">Lasiosphaeria ovina</name>
    <dbReference type="NCBI Taxonomy" id="92902"/>
    <lineage>
        <taxon>Eukaryota</taxon>
        <taxon>Fungi</taxon>
        <taxon>Dikarya</taxon>
        <taxon>Ascomycota</taxon>
        <taxon>Pezizomycotina</taxon>
        <taxon>Sordariomycetes</taxon>
        <taxon>Sordariomycetidae</taxon>
        <taxon>Sordariales</taxon>
        <taxon>Lasiosphaeriaceae</taxon>
        <taxon>Lasiosphaeria</taxon>
    </lineage>
</organism>
<evidence type="ECO:0000313" key="3">
    <source>
        <dbReference type="Proteomes" id="UP001287356"/>
    </source>
</evidence>
<dbReference type="InterPro" id="IPR046670">
    <property type="entry name" value="DUF6540"/>
</dbReference>
<dbReference type="AlphaFoldDB" id="A0AAE0K3C5"/>
<name>A0AAE0K3C5_9PEZI</name>
<feature type="compositionally biased region" description="Polar residues" evidence="1">
    <location>
        <begin position="76"/>
        <end position="85"/>
    </location>
</feature>
<comment type="caution">
    <text evidence="2">The sequence shown here is derived from an EMBL/GenBank/DDBJ whole genome shotgun (WGS) entry which is preliminary data.</text>
</comment>
<sequence>MAPDIVGWLCYSVSKAGSVPFEYIRQPFHHGTMPLSFHPRHLHHQLHRLLLLLFLPLRLLSVFVCSTLPPKPNLNSSFKPRNMSSVPPPPPPPPAPVAVKPAAPARAPTPPVVADTSPITGGYLVELYIYGGAPHKDHWAFFIRSHDNSVKGNMIHVEGDKRKGFTLEFRHGHNSDISGRAPSQVIPLQWIDKKYVKDPLYFTFVKETPKTHTAAGEFETIVAKVHAPEPSLNTAEGKKTPKNCQNWICEAGEQLVKDGVFGEHVATFLEKKRQKKTTMVQHTTPATAGHPSTTTNVEEEDHCNRCGV</sequence>
<feature type="compositionally biased region" description="Polar residues" evidence="1">
    <location>
        <begin position="277"/>
        <end position="296"/>
    </location>
</feature>
<protein>
    <submittedName>
        <fullName evidence="2">Uncharacterized protein</fullName>
    </submittedName>
</protein>
<feature type="compositionally biased region" description="Low complexity" evidence="1">
    <location>
        <begin position="97"/>
        <end position="106"/>
    </location>
</feature>
<feature type="region of interest" description="Disordered" evidence="1">
    <location>
        <begin position="276"/>
        <end position="308"/>
    </location>
</feature>
<gene>
    <name evidence="2" type="ORF">B0T24DRAFT_632451</name>
</gene>
<reference evidence="2" key="1">
    <citation type="journal article" date="2023" name="Mol. Phylogenet. Evol.">
        <title>Genome-scale phylogeny and comparative genomics of the fungal order Sordariales.</title>
        <authorList>
            <person name="Hensen N."/>
            <person name="Bonometti L."/>
            <person name="Westerberg I."/>
            <person name="Brannstrom I.O."/>
            <person name="Guillou S."/>
            <person name="Cros-Aarteil S."/>
            <person name="Calhoun S."/>
            <person name="Haridas S."/>
            <person name="Kuo A."/>
            <person name="Mondo S."/>
            <person name="Pangilinan J."/>
            <person name="Riley R."/>
            <person name="LaButti K."/>
            <person name="Andreopoulos B."/>
            <person name="Lipzen A."/>
            <person name="Chen C."/>
            <person name="Yan M."/>
            <person name="Daum C."/>
            <person name="Ng V."/>
            <person name="Clum A."/>
            <person name="Steindorff A."/>
            <person name="Ohm R.A."/>
            <person name="Martin F."/>
            <person name="Silar P."/>
            <person name="Natvig D.O."/>
            <person name="Lalanne C."/>
            <person name="Gautier V."/>
            <person name="Ament-Velasquez S.L."/>
            <person name="Kruys A."/>
            <person name="Hutchinson M.I."/>
            <person name="Powell A.J."/>
            <person name="Barry K."/>
            <person name="Miller A.N."/>
            <person name="Grigoriev I.V."/>
            <person name="Debuchy R."/>
            <person name="Gladieux P."/>
            <person name="Hiltunen Thoren M."/>
            <person name="Johannesson H."/>
        </authorList>
    </citation>
    <scope>NUCLEOTIDE SEQUENCE</scope>
    <source>
        <strain evidence="2">CBS 958.72</strain>
    </source>
</reference>
<dbReference type="Proteomes" id="UP001287356">
    <property type="component" value="Unassembled WGS sequence"/>
</dbReference>
<feature type="region of interest" description="Disordered" evidence="1">
    <location>
        <begin position="76"/>
        <end position="112"/>
    </location>
</feature>
<feature type="compositionally biased region" description="Pro residues" evidence="1">
    <location>
        <begin position="86"/>
        <end position="96"/>
    </location>
</feature>
<proteinExistence type="predicted"/>
<dbReference type="EMBL" id="JAULSN010000006">
    <property type="protein sequence ID" value="KAK3369363.1"/>
    <property type="molecule type" value="Genomic_DNA"/>
</dbReference>